<evidence type="ECO:0000313" key="5">
    <source>
        <dbReference type="EMBL" id="OSG96615.1"/>
    </source>
</evidence>
<dbReference type="AlphaFoldDB" id="A0A173WRL5"/>
<reference evidence="10 11" key="2">
    <citation type="journal article" date="2016" name="Sci. Rep.">
        <title>Evaluation of genetic diversity among strains of the human gut commensal Bifidobacterium adolescentis.</title>
        <authorList>
            <person name="Duranti S."/>
            <person name="Milani C."/>
            <person name="Lugli G.A."/>
            <person name="Mancabelli L."/>
            <person name="Turroni F."/>
            <person name="Ferrario C."/>
            <person name="Mangifesta M."/>
            <person name="Viappiani A."/>
            <person name="Sanchez B."/>
            <person name="Margolles A."/>
            <person name="van Sinderen D."/>
            <person name="Ventura M."/>
        </authorList>
    </citation>
    <scope>NUCLEOTIDE SEQUENCE [LARGE SCALE GENOMIC DNA]</scope>
    <source>
        <strain evidence="4 10">487B</strain>
        <strain evidence="5 11">AL46-2</strain>
    </source>
</reference>
<dbReference type="EMBL" id="LNKD01000001">
    <property type="protein sequence ID" value="OSG88463.1"/>
    <property type="molecule type" value="Genomic_DNA"/>
</dbReference>
<organism evidence="2 9">
    <name type="scientific">Bifidobacterium adolescentis</name>
    <dbReference type="NCBI Taxonomy" id="1680"/>
    <lineage>
        <taxon>Bacteria</taxon>
        <taxon>Bacillati</taxon>
        <taxon>Actinomycetota</taxon>
        <taxon>Actinomycetes</taxon>
        <taxon>Bifidobacteriales</taxon>
        <taxon>Bifidobacteriaceae</taxon>
        <taxon>Bifidobacterium</taxon>
    </lineage>
</organism>
<reference evidence="2 9" key="1">
    <citation type="submission" date="2015-09" db="EMBL/GenBank/DDBJ databases">
        <authorList>
            <consortium name="Pathogen Informatics"/>
        </authorList>
    </citation>
    <scope>NUCLEOTIDE SEQUENCE [LARGE SCALE GENOMIC DNA]</scope>
    <source>
        <strain evidence="2 9">2789STDY5608824</strain>
    </source>
</reference>
<dbReference type="EMBL" id="LNKH01000007">
    <property type="protein sequence ID" value="OSG96615.1"/>
    <property type="molecule type" value="Genomic_DNA"/>
</dbReference>
<dbReference type="Proteomes" id="UP000193377">
    <property type="component" value="Unassembled WGS sequence"/>
</dbReference>
<dbReference type="EMBL" id="QRVT01000010">
    <property type="protein sequence ID" value="RGS63868.1"/>
    <property type="molecule type" value="Genomic_DNA"/>
</dbReference>
<dbReference type="EMBL" id="CP047129">
    <property type="protein sequence ID" value="QHB63032.1"/>
    <property type="molecule type" value="Genomic_DNA"/>
</dbReference>
<proteinExistence type="predicted"/>
<evidence type="ECO:0000313" key="14">
    <source>
        <dbReference type="Proteomes" id="UP000464884"/>
    </source>
</evidence>
<evidence type="ECO:0000313" key="13">
    <source>
        <dbReference type="Proteomes" id="UP000285462"/>
    </source>
</evidence>
<evidence type="ECO:0000313" key="12">
    <source>
        <dbReference type="Proteomes" id="UP000285262"/>
    </source>
</evidence>
<evidence type="ECO:0000313" key="3">
    <source>
        <dbReference type="EMBL" id="GJD14630.1"/>
    </source>
</evidence>
<reference evidence="6 14" key="4">
    <citation type="submission" date="2019-12" db="EMBL/GenBank/DDBJ databases">
        <title>Draft Genome Sequence of Bifidobacterium adolescentis ZJ2.</title>
        <authorList>
            <person name="Jin Z."/>
        </authorList>
    </citation>
    <scope>NUCLEOTIDE SEQUENCE [LARGE SCALE GENOMIC DNA]</scope>
    <source>
        <strain evidence="6 14">ZJ2</strain>
    </source>
</reference>
<dbReference type="Proteomes" id="UP000285262">
    <property type="component" value="Unassembled WGS sequence"/>
</dbReference>
<reference evidence="3" key="5">
    <citation type="submission" date="2021-08" db="EMBL/GenBank/DDBJ databases">
        <title>Draft genome sequence of the GABA producer Bifidobacterium adolescentis 4-2, isolated from healthy human feces.</title>
        <authorList>
            <person name="Altaib H."/>
            <person name="Niwa R."/>
            <person name="Abe M."/>
            <person name="Suzuki T."/>
        </authorList>
    </citation>
    <scope>NUCLEOTIDE SEQUENCE</scope>
    <source>
        <strain evidence="3">4-2</strain>
    </source>
</reference>
<gene>
    <name evidence="5" type="ORF">AL0462_1110</name>
    <name evidence="4" type="ORF">B0487_1384</name>
    <name evidence="3" type="ORF">BIFAD42_16140</name>
    <name evidence="8" type="ORF">DW072_09050</name>
    <name evidence="7" type="ORF">DWX79_09380</name>
    <name evidence="2" type="ORF">ERS852382_00309</name>
    <name evidence="6" type="ORF">F3K97_07085</name>
</gene>
<dbReference type="Proteomes" id="UP000464884">
    <property type="component" value="Chromosome"/>
</dbReference>
<dbReference type="Proteomes" id="UP000886943">
    <property type="component" value="Unassembled WGS sequence"/>
</dbReference>
<feature type="region of interest" description="Disordered" evidence="1">
    <location>
        <begin position="1"/>
        <end position="24"/>
    </location>
</feature>
<dbReference type="Proteomes" id="UP000095647">
    <property type="component" value="Unassembled WGS sequence"/>
</dbReference>
<evidence type="ECO:0000313" key="2">
    <source>
        <dbReference type="EMBL" id="CUN40728.1"/>
    </source>
</evidence>
<dbReference type="RefSeq" id="WP_055308762.1">
    <property type="nucleotide sequence ID" value="NZ_AP031418.1"/>
</dbReference>
<dbReference type="EMBL" id="BPPZ01000009">
    <property type="protein sequence ID" value="GJD14630.1"/>
    <property type="molecule type" value="Genomic_DNA"/>
</dbReference>
<evidence type="ECO:0000313" key="11">
    <source>
        <dbReference type="Proteomes" id="UP000193905"/>
    </source>
</evidence>
<evidence type="ECO:0000313" key="9">
    <source>
        <dbReference type="Proteomes" id="UP000095647"/>
    </source>
</evidence>
<evidence type="ECO:0000313" key="7">
    <source>
        <dbReference type="EMBL" id="RGS63868.1"/>
    </source>
</evidence>
<name>A0A173WRL5_BIFAD</name>
<evidence type="ECO:0000256" key="1">
    <source>
        <dbReference type="SAM" id="MobiDB-lite"/>
    </source>
</evidence>
<sequence>MSNSNKARDKRRDISKAIRESQRSRMDALEAFAQGLTDLKAMRTEVKRLEARVDGELRANAKAAGNSVADIRNVERIVNELADKEEGSSEPSASDGPDTGSGDGEGSQAWTEGE</sequence>
<evidence type="ECO:0000313" key="6">
    <source>
        <dbReference type="EMBL" id="QHB63032.1"/>
    </source>
</evidence>
<dbReference type="EMBL" id="QRNG01000021">
    <property type="protein sequence ID" value="RHK24080.1"/>
    <property type="molecule type" value="Genomic_DNA"/>
</dbReference>
<evidence type="ECO:0000313" key="10">
    <source>
        <dbReference type="Proteomes" id="UP000193377"/>
    </source>
</evidence>
<dbReference type="EMBL" id="CYYI01000001">
    <property type="protein sequence ID" value="CUN40728.1"/>
    <property type="molecule type" value="Genomic_DNA"/>
</dbReference>
<protein>
    <submittedName>
        <fullName evidence="2">Uncharacterized protein</fullName>
    </submittedName>
</protein>
<evidence type="ECO:0000313" key="4">
    <source>
        <dbReference type="EMBL" id="OSG88463.1"/>
    </source>
</evidence>
<dbReference type="Proteomes" id="UP000193905">
    <property type="component" value="Unassembled WGS sequence"/>
</dbReference>
<accession>A0A173WRL5</accession>
<evidence type="ECO:0000313" key="8">
    <source>
        <dbReference type="EMBL" id="RHK24080.1"/>
    </source>
</evidence>
<dbReference type="Proteomes" id="UP000285462">
    <property type="component" value="Unassembled WGS sequence"/>
</dbReference>
<reference evidence="12 13" key="3">
    <citation type="submission" date="2018-08" db="EMBL/GenBank/DDBJ databases">
        <title>A genome reference for cultivated species of the human gut microbiota.</title>
        <authorList>
            <person name="Zou Y."/>
            <person name="Xue W."/>
            <person name="Luo G."/>
        </authorList>
    </citation>
    <scope>NUCLEOTIDE SEQUENCE [LARGE SCALE GENOMIC DNA]</scope>
    <source>
        <strain evidence="7 13">AF21-27</strain>
        <strain evidence="8 12">AF45-19</strain>
    </source>
</reference>
<feature type="region of interest" description="Disordered" evidence="1">
    <location>
        <begin position="80"/>
        <end position="114"/>
    </location>
</feature>